<evidence type="ECO:0000313" key="3">
    <source>
        <dbReference type="Proteomes" id="UP000652761"/>
    </source>
</evidence>
<evidence type="ECO:0000313" key="2">
    <source>
        <dbReference type="EMBL" id="MQM16780.1"/>
    </source>
</evidence>
<protein>
    <submittedName>
        <fullName evidence="2">Uncharacterized protein</fullName>
    </submittedName>
</protein>
<keyword evidence="3" id="KW-1185">Reference proteome</keyword>
<feature type="compositionally biased region" description="Basic and acidic residues" evidence="1">
    <location>
        <begin position="119"/>
        <end position="128"/>
    </location>
</feature>
<dbReference type="EMBL" id="NMUH01007167">
    <property type="protein sequence ID" value="MQM16780.1"/>
    <property type="molecule type" value="Genomic_DNA"/>
</dbReference>
<organism evidence="2 3">
    <name type="scientific">Colocasia esculenta</name>
    <name type="common">Wild taro</name>
    <name type="synonym">Arum esculentum</name>
    <dbReference type="NCBI Taxonomy" id="4460"/>
    <lineage>
        <taxon>Eukaryota</taxon>
        <taxon>Viridiplantae</taxon>
        <taxon>Streptophyta</taxon>
        <taxon>Embryophyta</taxon>
        <taxon>Tracheophyta</taxon>
        <taxon>Spermatophyta</taxon>
        <taxon>Magnoliopsida</taxon>
        <taxon>Liliopsida</taxon>
        <taxon>Araceae</taxon>
        <taxon>Aroideae</taxon>
        <taxon>Colocasieae</taxon>
        <taxon>Colocasia</taxon>
    </lineage>
</organism>
<dbReference type="OrthoDB" id="1744497at2759"/>
<proteinExistence type="predicted"/>
<evidence type="ECO:0000256" key="1">
    <source>
        <dbReference type="SAM" id="MobiDB-lite"/>
    </source>
</evidence>
<feature type="region of interest" description="Disordered" evidence="1">
    <location>
        <begin position="100"/>
        <end position="128"/>
    </location>
</feature>
<accession>A0A843XBY3</accession>
<name>A0A843XBY3_COLES</name>
<sequence>MFSSYPSGLRLVSGGSGFGLLIMAPKIDFIDEINPFKETWKIKESNETVELDESIKQGEQITDVDTNTFSITCSSSNITPLKKSIPDNDRGEDLSVDTVPAQHSCRHVEGSPALEDATGDAKNRQPRTNEDFRRMHFCRTRCRSDSTYAVVEGEGEHVIGLHLRDAAEALRPRPPQLRCPCNRKVCGVAPDIYDHGAQPRHRTPSVLLHTT</sequence>
<reference evidence="2" key="1">
    <citation type="submission" date="2017-07" db="EMBL/GenBank/DDBJ databases">
        <title>Taro Niue Genome Assembly and Annotation.</title>
        <authorList>
            <person name="Atibalentja N."/>
            <person name="Keating K."/>
            <person name="Fields C.J."/>
        </authorList>
    </citation>
    <scope>NUCLEOTIDE SEQUENCE</scope>
    <source>
        <strain evidence="2">Niue_2</strain>
        <tissue evidence="2">Leaf</tissue>
    </source>
</reference>
<comment type="caution">
    <text evidence="2">The sequence shown here is derived from an EMBL/GenBank/DDBJ whole genome shotgun (WGS) entry which is preliminary data.</text>
</comment>
<dbReference type="Proteomes" id="UP000652761">
    <property type="component" value="Unassembled WGS sequence"/>
</dbReference>
<gene>
    <name evidence="2" type="ORF">Taro_049741</name>
</gene>
<dbReference type="AlphaFoldDB" id="A0A843XBY3"/>